<evidence type="ECO:0000313" key="2">
    <source>
        <dbReference type="Proteomes" id="UP000195991"/>
    </source>
</evidence>
<dbReference type="Proteomes" id="UP000195991">
    <property type="component" value="Unassembled WGS sequence"/>
</dbReference>
<name>A0A1C4E2A2_BACTU</name>
<reference evidence="1 2" key="1">
    <citation type="submission" date="2016-08" db="EMBL/GenBank/DDBJ databases">
        <authorList>
            <person name="Seilhamer J.J."/>
        </authorList>
    </citation>
    <scope>NUCLEOTIDE SEQUENCE [LARGE SCALE GENOMIC DNA]</scope>
    <source>
        <strain evidence="1 2">IEBC_T61001</strain>
    </source>
</reference>
<gene>
    <name evidence="1" type="ORF">BTT61001_02836</name>
</gene>
<proteinExistence type="predicted"/>
<dbReference type="AlphaFoldDB" id="A0A1C4E2A2"/>
<organism evidence="1 2">
    <name type="scientific">Bacillus thuringiensis</name>
    <dbReference type="NCBI Taxonomy" id="1428"/>
    <lineage>
        <taxon>Bacteria</taxon>
        <taxon>Bacillati</taxon>
        <taxon>Bacillota</taxon>
        <taxon>Bacilli</taxon>
        <taxon>Bacillales</taxon>
        <taxon>Bacillaceae</taxon>
        <taxon>Bacillus</taxon>
        <taxon>Bacillus cereus group</taxon>
    </lineage>
</organism>
<dbReference type="EMBL" id="FMBI01000030">
    <property type="protein sequence ID" value="SCC37699.1"/>
    <property type="molecule type" value="Genomic_DNA"/>
</dbReference>
<evidence type="ECO:0000313" key="1">
    <source>
        <dbReference type="EMBL" id="SCC37699.1"/>
    </source>
</evidence>
<protein>
    <submittedName>
        <fullName evidence="1">Uncharacterized protein</fullName>
    </submittedName>
</protein>
<accession>A0A1C4E2A2</accession>
<sequence>MFNQRKRKRVIKVLAITAACTMFSMFGTSISNIEAASMRMRQAFMLHLKTVFPQILLV</sequence>